<name>A0A2U2AKV4_9GAMM</name>
<protein>
    <recommendedName>
        <fullName evidence="5">Sel1 repeat family protein</fullName>
    </recommendedName>
</protein>
<dbReference type="Gene3D" id="1.25.40.10">
    <property type="entry name" value="Tetratricopeptide repeat domain"/>
    <property type="match status" value="1"/>
</dbReference>
<gene>
    <name evidence="1" type="ORF">DC077_08835</name>
    <name evidence="2" type="ORF">DC078_10160</name>
</gene>
<dbReference type="EMBL" id="QEWV01000018">
    <property type="protein sequence ID" value="PWD89234.1"/>
    <property type="molecule type" value="Genomic_DNA"/>
</dbReference>
<dbReference type="InterPro" id="IPR006597">
    <property type="entry name" value="Sel1-like"/>
</dbReference>
<dbReference type="SMART" id="SM00671">
    <property type="entry name" value="SEL1"/>
    <property type="match status" value="4"/>
</dbReference>
<sequence length="242" mass="26682">MKKIITMILLFLVGNASGYFLKEYVDLYYPQLALNGAHVTDAPVKDSKSCVGLTNEETFNCIAEVADGKAVNGNDLFVLGQLYLYGLGTEVSGEKAVKSLERSAFEFDNVDAMILLGNLLVDNDRLAGKYWYSQAAQRGSLEGVLNLANIYRYSETDQNPALAFNLYQIAANQGSAQAQYELALIYAMGFGVDPDIERSLQILEIPCGNGHEDSCALLNQIQELLRVQMNQTERKAAINEED</sequence>
<dbReference type="Pfam" id="PF08238">
    <property type="entry name" value="Sel1"/>
    <property type="match status" value="4"/>
</dbReference>
<dbReference type="RefSeq" id="WP_109202415.1">
    <property type="nucleotide sequence ID" value="NZ_QEWS01000019.1"/>
</dbReference>
<organism evidence="1 3">
    <name type="scientific">Ignatzschineria cameli</name>
    <dbReference type="NCBI Taxonomy" id="2182793"/>
    <lineage>
        <taxon>Bacteria</taxon>
        <taxon>Pseudomonadati</taxon>
        <taxon>Pseudomonadota</taxon>
        <taxon>Gammaproteobacteria</taxon>
        <taxon>Cardiobacteriales</taxon>
        <taxon>Ignatzschineriaceae</taxon>
        <taxon>Ignatzschineria</taxon>
    </lineage>
</organism>
<comment type="caution">
    <text evidence="1">The sequence shown here is derived from an EMBL/GenBank/DDBJ whole genome shotgun (WGS) entry which is preliminary data.</text>
</comment>
<evidence type="ECO:0000313" key="2">
    <source>
        <dbReference type="EMBL" id="PWD89234.1"/>
    </source>
</evidence>
<evidence type="ECO:0000313" key="4">
    <source>
        <dbReference type="Proteomes" id="UP000245217"/>
    </source>
</evidence>
<evidence type="ECO:0000313" key="3">
    <source>
        <dbReference type="Proteomes" id="UP000245059"/>
    </source>
</evidence>
<dbReference type="OrthoDB" id="6429934at2"/>
<reference evidence="1" key="1">
    <citation type="journal article" date="2018" name="Genome Announc.">
        <title>Ignatzschineria cameli sp. nov., isolated from necrotic foot tissue of dromedaries (Camelus dromedarius) and associated maggots (Wohlfahrtia species) in Dubai.</title>
        <authorList>
            <person name="Tsang C.C."/>
            <person name="Tang J.Y."/>
            <person name="Fong J.Y."/>
            <person name="Kinne J."/>
            <person name="Lee H.H."/>
            <person name="Joseph M."/>
            <person name="Jose S."/>
            <person name="Schuster R.K."/>
            <person name="Tang Y."/>
            <person name="Sivakumar S."/>
            <person name="Chen J.H."/>
            <person name="Teng J.L."/>
            <person name="Lau S.K."/>
            <person name="Wernery U."/>
            <person name="Woo P.C."/>
        </authorList>
    </citation>
    <scope>NUCLEOTIDE SEQUENCE</scope>
    <source>
        <strain evidence="1">UAE-HKU57</strain>
        <strain evidence="2">UAE-HKU58</strain>
    </source>
</reference>
<dbReference type="Proteomes" id="UP000245217">
    <property type="component" value="Unassembled WGS sequence"/>
</dbReference>
<dbReference type="InterPro" id="IPR011990">
    <property type="entry name" value="TPR-like_helical_dom_sf"/>
</dbReference>
<dbReference type="AlphaFoldDB" id="A0A2U2AKV4"/>
<dbReference type="Proteomes" id="UP000245059">
    <property type="component" value="Unassembled WGS sequence"/>
</dbReference>
<accession>A0A2U2AKV4</accession>
<dbReference type="SUPFAM" id="SSF81901">
    <property type="entry name" value="HCP-like"/>
    <property type="match status" value="1"/>
</dbReference>
<evidence type="ECO:0000313" key="1">
    <source>
        <dbReference type="EMBL" id="PWD83793.1"/>
    </source>
</evidence>
<evidence type="ECO:0008006" key="5">
    <source>
        <dbReference type="Google" id="ProtNLM"/>
    </source>
</evidence>
<dbReference type="PANTHER" id="PTHR43628:SF1">
    <property type="entry name" value="CHITIN SYNTHASE REGULATORY FACTOR 2-RELATED"/>
    <property type="match status" value="1"/>
</dbReference>
<dbReference type="PANTHER" id="PTHR43628">
    <property type="entry name" value="ACTIVATOR OF C KINASE PROTEIN 1-RELATED"/>
    <property type="match status" value="1"/>
</dbReference>
<proteinExistence type="predicted"/>
<dbReference type="InterPro" id="IPR052945">
    <property type="entry name" value="Mitotic_Regulator"/>
</dbReference>
<reference evidence="3 4" key="2">
    <citation type="submission" date="2018-05" db="EMBL/GenBank/DDBJ databases">
        <title>Ignatzschineria dubaiensis sp. nov., isolated from necrotic foot tissues of dromedaries (Camelus dromedarius) and associated maggots in Dubai, United Arab Emirates.</title>
        <authorList>
            <person name="Tsang C.C."/>
            <person name="Tang J.Y.M."/>
            <person name="Fong J.Y.H."/>
            <person name="Kinne J."/>
            <person name="Lee H.H."/>
            <person name="Joseph M."/>
            <person name="Jose S."/>
            <person name="Schuster R.K."/>
            <person name="Tang Y."/>
            <person name="Sivakumar S."/>
            <person name="Chen J.H.K."/>
            <person name="Teng J.L.L."/>
            <person name="Lau S.K.P."/>
            <person name="Wernery U."/>
            <person name="Woo P.C.Y."/>
        </authorList>
    </citation>
    <scope>NUCLEOTIDE SEQUENCE [LARGE SCALE GENOMIC DNA]</scope>
    <source>
        <strain evidence="3">UAE-HKU57</strain>
        <strain evidence="4">UAE-HKU58</strain>
    </source>
</reference>
<dbReference type="EMBL" id="QEWW01000008">
    <property type="protein sequence ID" value="PWD83793.1"/>
    <property type="molecule type" value="Genomic_DNA"/>
</dbReference>
<keyword evidence="4" id="KW-1185">Reference proteome</keyword>